<reference evidence="1 2" key="1">
    <citation type="journal article" date="2023" name="Science">
        <title>Complex scaffold remodeling in plant triterpene biosynthesis.</title>
        <authorList>
            <person name="De La Pena R."/>
            <person name="Hodgson H."/>
            <person name="Liu J.C."/>
            <person name="Stephenson M.J."/>
            <person name="Martin A.C."/>
            <person name="Owen C."/>
            <person name="Harkess A."/>
            <person name="Leebens-Mack J."/>
            <person name="Jimenez L.E."/>
            <person name="Osbourn A."/>
            <person name="Sattely E.S."/>
        </authorList>
    </citation>
    <scope>NUCLEOTIDE SEQUENCE [LARGE SCALE GENOMIC DNA]</scope>
    <source>
        <strain evidence="2">cv. JPN11</strain>
        <tissue evidence="1">Leaf</tissue>
    </source>
</reference>
<protein>
    <submittedName>
        <fullName evidence="1">Kanadaptin</fullName>
    </submittedName>
</protein>
<keyword evidence="2" id="KW-1185">Reference proteome</keyword>
<comment type="caution">
    <text evidence="1">The sequence shown here is derived from an EMBL/GenBank/DDBJ whole genome shotgun (WGS) entry which is preliminary data.</text>
</comment>
<name>A0ACC1X715_MELAZ</name>
<dbReference type="EMBL" id="CM051404">
    <property type="protein sequence ID" value="KAJ4707206.1"/>
    <property type="molecule type" value="Genomic_DNA"/>
</dbReference>
<evidence type="ECO:0000313" key="2">
    <source>
        <dbReference type="Proteomes" id="UP001164539"/>
    </source>
</evidence>
<dbReference type="Proteomes" id="UP001164539">
    <property type="component" value="Chromosome 11"/>
</dbReference>
<proteinExistence type="predicted"/>
<accession>A0ACC1X715</accession>
<organism evidence="1 2">
    <name type="scientific">Melia azedarach</name>
    <name type="common">Chinaberry tree</name>
    <dbReference type="NCBI Taxonomy" id="155640"/>
    <lineage>
        <taxon>Eukaryota</taxon>
        <taxon>Viridiplantae</taxon>
        <taxon>Streptophyta</taxon>
        <taxon>Embryophyta</taxon>
        <taxon>Tracheophyta</taxon>
        <taxon>Spermatophyta</taxon>
        <taxon>Magnoliopsida</taxon>
        <taxon>eudicotyledons</taxon>
        <taxon>Gunneridae</taxon>
        <taxon>Pentapetalae</taxon>
        <taxon>rosids</taxon>
        <taxon>malvids</taxon>
        <taxon>Sapindales</taxon>
        <taxon>Meliaceae</taxon>
        <taxon>Melia</taxon>
    </lineage>
</organism>
<sequence length="732" mass="81669">MTTTDSTTAMPPPKPPADEPVTSSTSTTTTATQIASMGPPPPKNLSPIPEEPSNDTQQQDQSSSATLVQKQPSSVPYKIPEWSGPPSHNFYLEVLKDGSIVDQLDVCKKGAYMFGRVDLCDFVLEHPTISRFHAVIQFKRSGDAYLYDVGSTHGTFVNKSEVEKRVYVDLHVGDVIRFGQSSRLYIFQGPSELMPPETDLNIVKESKIRREMLDREESLRRARLDASLADGISWGMGEDAIEEAEDEVDEVTWQNYKGQLTEKQEKTREKVLKRTEKIAHMKREIDLIRVKDIAQGGLTQGQQTQIARNEQRIAQIMEELENLEETLNESIRESLGARAGKISRGKKKGAVEDDEDFSSDDDEFYDRTKNKPSIQKVGENQSVETADTLLDKRDAVMKEMEDKKELFEREKNKMASGASVETESGDALDAYMSGLSSQLVLDKTMQLEKELSTLQSELDRILYLLKFADPTGEASKRRETKVPEEKFQKSEKLTADTKKKVPAEPKKSTGLGKPVNVSMQKEVASVTVVETNKEPETDKIATDATQGKSVAYTAVKPQWLGAVEHREKEEIQQEEEATNMEESDQFVDYKDRQKILSNSDDASLVKVDSRIEDASGLIIRKKNKVDNPDGVDNKAPDQSTSSSVGAELKVEDAVALLLKHKRGYHAEDDEGKLESQETAAGNQSGKDTKKPRRVLGPEKPAFLNSNSDYESWVPPEGQSGDGRTALNERYGY</sequence>
<evidence type="ECO:0000313" key="1">
    <source>
        <dbReference type="EMBL" id="KAJ4707206.1"/>
    </source>
</evidence>
<gene>
    <name evidence="1" type="ORF">OWV82_020758</name>
</gene>